<dbReference type="PANTHER" id="PTHR30085">
    <property type="entry name" value="AMINO ACID ABC TRANSPORTER PERMEASE"/>
    <property type="match status" value="1"/>
</dbReference>
<feature type="region of interest" description="Disordered" evidence="5">
    <location>
        <begin position="32"/>
        <end position="86"/>
    </location>
</feature>
<dbReference type="InterPro" id="IPR051455">
    <property type="entry name" value="Bact_solute-bind_prot3"/>
</dbReference>
<keyword evidence="3 6" id="KW-0732">Signal</keyword>
<dbReference type="PANTHER" id="PTHR30085:SF6">
    <property type="entry name" value="ABC TRANSPORTER GLUTAMINE-BINDING PROTEIN GLNH"/>
    <property type="match status" value="1"/>
</dbReference>
<dbReference type="PROSITE" id="PS01039">
    <property type="entry name" value="SBP_BACTERIAL_3"/>
    <property type="match status" value="1"/>
</dbReference>
<feature type="compositionally biased region" description="Low complexity" evidence="5">
    <location>
        <begin position="32"/>
        <end position="47"/>
    </location>
</feature>
<gene>
    <name evidence="8" type="ORF">GCM10009716_11130</name>
</gene>
<name>A0ABP5A574_9ACTN</name>
<organism evidence="8 9">
    <name type="scientific">Streptomyces sodiiphilus</name>
    <dbReference type="NCBI Taxonomy" id="226217"/>
    <lineage>
        <taxon>Bacteria</taxon>
        <taxon>Bacillati</taxon>
        <taxon>Actinomycetota</taxon>
        <taxon>Actinomycetes</taxon>
        <taxon>Kitasatosporales</taxon>
        <taxon>Streptomycetaceae</taxon>
        <taxon>Streptomyces</taxon>
    </lineage>
</organism>
<keyword evidence="2" id="KW-0813">Transport</keyword>
<comment type="similarity">
    <text evidence="1 4">Belongs to the bacterial solute-binding protein 3 family.</text>
</comment>
<evidence type="ECO:0000256" key="4">
    <source>
        <dbReference type="RuleBase" id="RU003744"/>
    </source>
</evidence>
<dbReference type="CDD" id="cd13690">
    <property type="entry name" value="PBP2_GluB"/>
    <property type="match status" value="1"/>
</dbReference>
<evidence type="ECO:0000259" key="7">
    <source>
        <dbReference type="SMART" id="SM00062"/>
    </source>
</evidence>
<proteinExistence type="inferred from homology"/>
<dbReference type="Gene3D" id="3.40.190.10">
    <property type="entry name" value="Periplasmic binding protein-like II"/>
    <property type="match status" value="2"/>
</dbReference>
<comment type="caution">
    <text evidence="8">The sequence shown here is derived from an EMBL/GenBank/DDBJ whole genome shotgun (WGS) entry which is preliminary data.</text>
</comment>
<feature type="signal peptide" evidence="6">
    <location>
        <begin position="1"/>
        <end position="34"/>
    </location>
</feature>
<feature type="chain" id="PRO_5045981454" evidence="6">
    <location>
        <begin position="35"/>
        <end position="337"/>
    </location>
</feature>
<dbReference type="SUPFAM" id="SSF53850">
    <property type="entry name" value="Periplasmic binding protein-like II"/>
    <property type="match status" value="1"/>
</dbReference>
<reference evidence="9" key="1">
    <citation type="journal article" date="2019" name="Int. J. Syst. Evol. Microbiol.">
        <title>The Global Catalogue of Microorganisms (GCM) 10K type strain sequencing project: providing services to taxonomists for standard genome sequencing and annotation.</title>
        <authorList>
            <consortium name="The Broad Institute Genomics Platform"/>
            <consortium name="The Broad Institute Genome Sequencing Center for Infectious Disease"/>
            <person name="Wu L."/>
            <person name="Ma J."/>
        </authorList>
    </citation>
    <scope>NUCLEOTIDE SEQUENCE [LARGE SCALE GENOMIC DNA]</scope>
    <source>
        <strain evidence="9">JCM 13581</strain>
    </source>
</reference>
<evidence type="ECO:0000256" key="2">
    <source>
        <dbReference type="ARBA" id="ARBA00022448"/>
    </source>
</evidence>
<sequence length="337" mass="35426">MNGTGRTPPAGRTALAALALVAALLAVPAGTATGAGQSSPAAAPGVPETFRPASPLPVPTAPERETCADGSDPAAGLRPSGEAGPAVRRIQERGRLVVGVDQNSYLWGFRAPGSGEITGFDIDLVRAVAEDLLGERPTVVYRAVPTAERIPRILDGTLDMVVRTMSVTCERREHIAFSTAYFEAGQQMLAPHGSPVTGWDASLRDARVCAARGSTAADLLAAESHGAATVLVPHQLDCLVRVQLGEADAVMTDNALAAGQAAQDPAMRLVGEPVTVEPYAIAMHPDDEDLIRRVNRVLEEFRGDGGPGSPWRDSYDRWLAGHLGDRSPRPPGPVYRD</sequence>
<protein>
    <submittedName>
        <fullName evidence="8">Glutamate ABC transporter substrate-binding protein</fullName>
    </submittedName>
</protein>
<evidence type="ECO:0000256" key="5">
    <source>
        <dbReference type="SAM" id="MobiDB-lite"/>
    </source>
</evidence>
<accession>A0ABP5A574</accession>
<dbReference type="InterPro" id="IPR018313">
    <property type="entry name" value="SBP_3_CS"/>
</dbReference>
<dbReference type="SMART" id="SM00062">
    <property type="entry name" value="PBPb"/>
    <property type="match status" value="1"/>
</dbReference>
<dbReference type="RefSeq" id="WP_344259371.1">
    <property type="nucleotide sequence ID" value="NZ_BAAAMJ010000010.1"/>
</dbReference>
<feature type="domain" description="Solute-binding protein family 3/N-terminal" evidence="7">
    <location>
        <begin position="95"/>
        <end position="322"/>
    </location>
</feature>
<dbReference type="EMBL" id="BAAAMJ010000010">
    <property type="protein sequence ID" value="GAA1902989.1"/>
    <property type="molecule type" value="Genomic_DNA"/>
</dbReference>
<dbReference type="Proteomes" id="UP001501303">
    <property type="component" value="Unassembled WGS sequence"/>
</dbReference>
<evidence type="ECO:0000256" key="6">
    <source>
        <dbReference type="SAM" id="SignalP"/>
    </source>
</evidence>
<feature type="region of interest" description="Disordered" evidence="5">
    <location>
        <begin position="302"/>
        <end position="337"/>
    </location>
</feature>
<keyword evidence="9" id="KW-1185">Reference proteome</keyword>
<evidence type="ECO:0000313" key="8">
    <source>
        <dbReference type="EMBL" id="GAA1902989.1"/>
    </source>
</evidence>
<evidence type="ECO:0000313" key="9">
    <source>
        <dbReference type="Proteomes" id="UP001501303"/>
    </source>
</evidence>
<dbReference type="Pfam" id="PF00497">
    <property type="entry name" value="SBP_bac_3"/>
    <property type="match status" value="1"/>
</dbReference>
<evidence type="ECO:0000256" key="3">
    <source>
        <dbReference type="ARBA" id="ARBA00022729"/>
    </source>
</evidence>
<dbReference type="InterPro" id="IPR001638">
    <property type="entry name" value="Solute-binding_3/MltF_N"/>
</dbReference>
<evidence type="ECO:0000256" key="1">
    <source>
        <dbReference type="ARBA" id="ARBA00010333"/>
    </source>
</evidence>